<dbReference type="InterPro" id="IPR005576">
    <property type="entry name" value="Rpb7-like_N"/>
</dbReference>
<dbReference type="SUPFAM" id="SSF88798">
    <property type="entry name" value="N-terminal, heterodimerisation domain of RBP7 (RpoE)"/>
    <property type="match status" value="1"/>
</dbReference>
<feature type="domain" description="RNA polymerase Rpb7-like N-terminal" evidence="5">
    <location>
        <begin position="10"/>
        <end position="67"/>
    </location>
</feature>
<gene>
    <name evidence="6" type="ORF">RchiOBHm_Chr4g0390261</name>
</gene>
<evidence type="ECO:0000256" key="4">
    <source>
        <dbReference type="RuleBase" id="RU369086"/>
    </source>
</evidence>
<dbReference type="SUPFAM" id="SSF50249">
    <property type="entry name" value="Nucleic acid-binding proteins"/>
    <property type="match status" value="1"/>
</dbReference>
<organism evidence="6 7">
    <name type="scientific">Rosa chinensis</name>
    <name type="common">China rose</name>
    <dbReference type="NCBI Taxonomy" id="74649"/>
    <lineage>
        <taxon>Eukaryota</taxon>
        <taxon>Viridiplantae</taxon>
        <taxon>Streptophyta</taxon>
        <taxon>Embryophyta</taxon>
        <taxon>Tracheophyta</taxon>
        <taxon>Spermatophyta</taxon>
        <taxon>Magnoliopsida</taxon>
        <taxon>eudicotyledons</taxon>
        <taxon>Gunneridae</taxon>
        <taxon>Pentapetalae</taxon>
        <taxon>rosids</taxon>
        <taxon>fabids</taxon>
        <taxon>Rosales</taxon>
        <taxon>Rosaceae</taxon>
        <taxon>Rosoideae</taxon>
        <taxon>Rosoideae incertae sedis</taxon>
        <taxon>Rosa</taxon>
    </lineage>
</organism>
<evidence type="ECO:0000313" key="7">
    <source>
        <dbReference type="Proteomes" id="UP000238479"/>
    </source>
</evidence>
<dbReference type="AlphaFoldDB" id="A0A2P6QQ81"/>
<evidence type="ECO:0000256" key="1">
    <source>
        <dbReference type="ARBA" id="ARBA00004123"/>
    </source>
</evidence>
<keyword evidence="6" id="KW-0548">Nucleotidyltransferase</keyword>
<comment type="caution">
    <text evidence="6">The sequence shown here is derived from an EMBL/GenBank/DDBJ whole genome shotgun (WGS) entry which is preliminary data.</text>
</comment>
<comment type="function">
    <text evidence="4">DNA-dependent RNA polymerase which catalyzes the transcription of DNA into RNA using the four ribonucleoside triphosphates as substrates.</text>
</comment>
<keyword evidence="3 4" id="KW-0804">Transcription</keyword>
<evidence type="ECO:0000259" key="5">
    <source>
        <dbReference type="Pfam" id="PF03876"/>
    </source>
</evidence>
<comment type="subcellular location">
    <subcellularLocation>
        <location evidence="1 4">Nucleus</location>
    </subcellularLocation>
</comment>
<dbReference type="PANTHER" id="PTHR12709">
    <property type="entry name" value="DNA-DIRECTED RNA POLYMERASE II, III"/>
    <property type="match status" value="1"/>
</dbReference>
<keyword evidence="4" id="KW-0539">Nucleus</keyword>
<dbReference type="GO" id="GO:0016779">
    <property type="term" value="F:nucleotidyltransferase activity"/>
    <property type="evidence" value="ECO:0007669"/>
    <property type="project" value="UniProtKB-KW"/>
</dbReference>
<dbReference type="Pfam" id="PF03876">
    <property type="entry name" value="SHS2_Rpb7-N"/>
    <property type="match status" value="1"/>
</dbReference>
<evidence type="ECO:0000256" key="2">
    <source>
        <dbReference type="ARBA" id="ARBA00022478"/>
    </source>
</evidence>
<dbReference type="Gramene" id="PRQ36332">
    <property type="protein sequence ID" value="PRQ36332"/>
    <property type="gene ID" value="RchiOBHm_Chr4g0390261"/>
</dbReference>
<dbReference type="GO" id="GO:0006352">
    <property type="term" value="P:DNA-templated transcription initiation"/>
    <property type="evidence" value="ECO:0007669"/>
    <property type="project" value="UniProtKB-UniRule"/>
</dbReference>
<dbReference type="InterPro" id="IPR045113">
    <property type="entry name" value="Rpb7-like"/>
</dbReference>
<dbReference type="GO" id="GO:0000428">
    <property type="term" value="C:DNA-directed RNA polymerase complex"/>
    <property type="evidence" value="ECO:0007669"/>
    <property type="project" value="UniProtKB-KW"/>
</dbReference>
<dbReference type="Gene3D" id="3.30.1490.120">
    <property type="entry name" value="RNA polymerase Rpb7-like, N-terminal domain"/>
    <property type="match status" value="1"/>
</dbReference>
<dbReference type="OMA" id="NIFMSAK"/>
<sequence>MFLKVELPWNVVIPPANLVAKGLMLKKSISLRLLKGFAANKATKDHGYFLAITTVESIGEGKVRRSGDVVYPVVFSCITFKLFRGEIIEGVVHHVLRNGVLMNCGPVENIFLYKDLMPDYRYVPGENPIFLNEKTGSKIVKDVLVRCVVLGTKWLEEEREFRGLVSLEGDYLGPVS</sequence>
<dbReference type="GO" id="GO:0005634">
    <property type="term" value="C:nucleus"/>
    <property type="evidence" value="ECO:0007669"/>
    <property type="project" value="UniProtKB-SubCell"/>
</dbReference>
<accession>A0A2P6QQ81</accession>
<dbReference type="PANTHER" id="PTHR12709:SF3">
    <property type="entry name" value="DNA-DIRECTED RNA POLYMERASE V SUBUNIT 7"/>
    <property type="match status" value="1"/>
</dbReference>
<dbReference type="GO" id="GO:0003727">
    <property type="term" value="F:single-stranded RNA binding"/>
    <property type="evidence" value="ECO:0007669"/>
    <property type="project" value="TreeGrafter"/>
</dbReference>
<protein>
    <recommendedName>
        <fullName evidence="4">DNA-directed RNA polymerase subunit</fullName>
    </recommendedName>
</protein>
<evidence type="ECO:0000256" key="3">
    <source>
        <dbReference type="ARBA" id="ARBA00023163"/>
    </source>
</evidence>
<dbReference type="Proteomes" id="UP000238479">
    <property type="component" value="Chromosome 4"/>
</dbReference>
<dbReference type="EMBL" id="PDCK01000042">
    <property type="protein sequence ID" value="PRQ36332.1"/>
    <property type="molecule type" value="Genomic_DNA"/>
</dbReference>
<dbReference type="InterPro" id="IPR012340">
    <property type="entry name" value="NA-bd_OB-fold"/>
</dbReference>
<name>A0A2P6QQ81_ROSCH</name>
<dbReference type="STRING" id="74649.A0A2P6QQ81"/>
<keyword evidence="7" id="KW-1185">Reference proteome</keyword>
<keyword evidence="6" id="KW-0808">Transferase</keyword>
<proteinExistence type="predicted"/>
<reference evidence="6 7" key="1">
    <citation type="journal article" date="2018" name="Nat. Genet.">
        <title>The Rosa genome provides new insights in the design of modern roses.</title>
        <authorList>
            <person name="Bendahmane M."/>
        </authorList>
    </citation>
    <scope>NUCLEOTIDE SEQUENCE [LARGE SCALE GENOMIC DNA]</scope>
    <source>
        <strain evidence="7">cv. Old Blush</strain>
    </source>
</reference>
<evidence type="ECO:0000313" key="6">
    <source>
        <dbReference type="EMBL" id="PRQ36332.1"/>
    </source>
</evidence>
<dbReference type="InterPro" id="IPR036898">
    <property type="entry name" value="RNA_pol_Rpb7-like_N_sf"/>
</dbReference>
<dbReference type="Gene3D" id="2.40.50.140">
    <property type="entry name" value="Nucleic acid-binding proteins"/>
    <property type="match status" value="1"/>
</dbReference>
<keyword evidence="2 4" id="KW-0240">DNA-directed RNA polymerase</keyword>
<dbReference type="GO" id="GO:0003697">
    <property type="term" value="F:single-stranded DNA binding"/>
    <property type="evidence" value="ECO:0007669"/>
    <property type="project" value="TreeGrafter"/>
</dbReference>
<dbReference type="OrthoDB" id="1162399at2759"/>